<keyword evidence="5" id="KW-0133">Cell shape</keyword>
<feature type="domain" description="Glycosyl transferase family 28 C-terminal" evidence="11">
    <location>
        <begin position="188"/>
        <end position="348"/>
    </location>
</feature>
<dbReference type="GO" id="GO:0005975">
    <property type="term" value="P:carbohydrate metabolic process"/>
    <property type="evidence" value="ECO:0007669"/>
    <property type="project" value="InterPro"/>
</dbReference>
<dbReference type="AlphaFoldDB" id="A0A381Z820"/>
<evidence type="ECO:0000256" key="5">
    <source>
        <dbReference type="ARBA" id="ARBA00022960"/>
    </source>
</evidence>
<keyword evidence="8" id="KW-0131">Cell cycle</keyword>
<dbReference type="GO" id="GO:0051301">
    <property type="term" value="P:cell division"/>
    <property type="evidence" value="ECO:0007669"/>
    <property type="project" value="UniProtKB-KW"/>
</dbReference>
<evidence type="ECO:0000256" key="9">
    <source>
        <dbReference type="ARBA" id="ARBA00023316"/>
    </source>
</evidence>
<keyword evidence="2" id="KW-0132">Cell division</keyword>
<evidence type="ECO:0000313" key="12">
    <source>
        <dbReference type="EMBL" id="SVA84923.1"/>
    </source>
</evidence>
<dbReference type="PANTHER" id="PTHR21015:SF22">
    <property type="entry name" value="GLYCOSYLTRANSFERASE"/>
    <property type="match status" value="1"/>
</dbReference>
<dbReference type="Pfam" id="PF04101">
    <property type="entry name" value="Glyco_tran_28_C"/>
    <property type="match status" value="1"/>
</dbReference>
<accession>A0A381Z820</accession>
<dbReference type="HAMAP" id="MF_00033">
    <property type="entry name" value="MurG"/>
    <property type="match status" value="1"/>
</dbReference>
<name>A0A381Z820_9ZZZZ</name>
<dbReference type="InterPro" id="IPR004276">
    <property type="entry name" value="GlycoTrans_28_N"/>
</dbReference>
<dbReference type="InterPro" id="IPR006009">
    <property type="entry name" value="GlcNAc_MurG"/>
</dbReference>
<keyword evidence="1" id="KW-1003">Cell membrane</keyword>
<feature type="domain" description="Glycosyltransferase family 28 N-terminal" evidence="10">
    <location>
        <begin position="8"/>
        <end position="142"/>
    </location>
</feature>
<dbReference type="GO" id="GO:0050511">
    <property type="term" value="F:undecaprenyldiphospho-muramoylpentapeptide beta-N-acetylglucosaminyltransferase activity"/>
    <property type="evidence" value="ECO:0007669"/>
    <property type="project" value="InterPro"/>
</dbReference>
<evidence type="ECO:0000256" key="4">
    <source>
        <dbReference type="ARBA" id="ARBA00022679"/>
    </source>
</evidence>
<keyword evidence="9" id="KW-0961">Cell wall biogenesis/degradation</keyword>
<evidence type="ECO:0000256" key="6">
    <source>
        <dbReference type="ARBA" id="ARBA00022984"/>
    </source>
</evidence>
<evidence type="ECO:0000256" key="2">
    <source>
        <dbReference type="ARBA" id="ARBA00022618"/>
    </source>
</evidence>
<dbReference type="GO" id="GO:0008360">
    <property type="term" value="P:regulation of cell shape"/>
    <property type="evidence" value="ECO:0007669"/>
    <property type="project" value="UniProtKB-KW"/>
</dbReference>
<gene>
    <name evidence="12" type="ORF">METZ01_LOCUS137777</name>
</gene>
<keyword evidence="6" id="KW-0573">Peptidoglycan synthesis</keyword>
<sequence>MKPLPKRIAIACGGTGGHLFPGLAVGDALVARGCEVTLLVSSKEVDQTAVKSAYGMEVESLPVVGLSRNLPRFAASFWSSLGQCRKLFRENRPDAVLAMGGFTSAPPVIAGKLIGARIFLHEANAIPGRAVKLLAPLADEVFVQFSAAMPRVLNIDIRATGLPVRAAMEPIEKADARTALGLADNQPVLLVMGGSQGAQSINQALIESLPRLAKAVPDLQFIHLTGGSFEPVRQAYDALGLRAVVRPFLTEMEYALGAADLAVSRSGASSLAEFSAMELPAILIPYPTAVDDHQRINAQSFVDIGAARCFHQKQLTPHLLVSQLSELFGSPAKLGAMAESMKKWKAAQATEVVVQRIYEACGWEDDDGDELMFDLPGGKEAAA</sequence>
<keyword evidence="7" id="KW-0472">Membrane</keyword>
<dbReference type="GO" id="GO:0009252">
    <property type="term" value="P:peptidoglycan biosynthetic process"/>
    <property type="evidence" value="ECO:0007669"/>
    <property type="project" value="UniProtKB-KW"/>
</dbReference>
<dbReference type="Gene3D" id="3.40.50.2000">
    <property type="entry name" value="Glycogen Phosphorylase B"/>
    <property type="match status" value="2"/>
</dbReference>
<reference evidence="12" key="1">
    <citation type="submission" date="2018-05" db="EMBL/GenBank/DDBJ databases">
        <authorList>
            <person name="Lanie J.A."/>
            <person name="Ng W.-L."/>
            <person name="Kazmierczak K.M."/>
            <person name="Andrzejewski T.M."/>
            <person name="Davidsen T.M."/>
            <person name="Wayne K.J."/>
            <person name="Tettelin H."/>
            <person name="Glass J.I."/>
            <person name="Rusch D."/>
            <person name="Podicherti R."/>
            <person name="Tsui H.-C.T."/>
            <person name="Winkler M.E."/>
        </authorList>
    </citation>
    <scope>NUCLEOTIDE SEQUENCE</scope>
</reference>
<organism evidence="12">
    <name type="scientific">marine metagenome</name>
    <dbReference type="NCBI Taxonomy" id="408172"/>
    <lineage>
        <taxon>unclassified sequences</taxon>
        <taxon>metagenomes</taxon>
        <taxon>ecological metagenomes</taxon>
    </lineage>
</organism>
<evidence type="ECO:0008006" key="13">
    <source>
        <dbReference type="Google" id="ProtNLM"/>
    </source>
</evidence>
<evidence type="ECO:0000256" key="1">
    <source>
        <dbReference type="ARBA" id="ARBA00022475"/>
    </source>
</evidence>
<dbReference type="GO" id="GO:0071555">
    <property type="term" value="P:cell wall organization"/>
    <property type="evidence" value="ECO:0007669"/>
    <property type="project" value="UniProtKB-KW"/>
</dbReference>
<dbReference type="Pfam" id="PF03033">
    <property type="entry name" value="Glyco_transf_28"/>
    <property type="match status" value="1"/>
</dbReference>
<dbReference type="InterPro" id="IPR007235">
    <property type="entry name" value="Glyco_trans_28_C"/>
</dbReference>
<evidence type="ECO:0000256" key="8">
    <source>
        <dbReference type="ARBA" id="ARBA00023306"/>
    </source>
</evidence>
<protein>
    <recommendedName>
        <fullName evidence="13">Glycosyltransferase family 28 N-terminal domain-containing protein</fullName>
    </recommendedName>
</protein>
<keyword evidence="3" id="KW-0328">Glycosyltransferase</keyword>
<keyword evidence="4" id="KW-0808">Transferase</keyword>
<dbReference type="SUPFAM" id="SSF53756">
    <property type="entry name" value="UDP-Glycosyltransferase/glycogen phosphorylase"/>
    <property type="match status" value="1"/>
</dbReference>
<evidence type="ECO:0000256" key="3">
    <source>
        <dbReference type="ARBA" id="ARBA00022676"/>
    </source>
</evidence>
<dbReference type="CDD" id="cd03785">
    <property type="entry name" value="GT28_MurG"/>
    <property type="match status" value="1"/>
</dbReference>
<evidence type="ECO:0000259" key="11">
    <source>
        <dbReference type="Pfam" id="PF04101"/>
    </source>
</evidence>
<proteinExistence type="inferred from homology"/>
<dbReference type="PANTHER" id="PTHR21015">
    <property type="entry name" value="UDP-N-ACETYLGLUCOSAMINE--N-ACETYLMURAMYL-(PENTAPEPTIDE) PYROPHOSPHORYL-UNDECAPRENOL N-ACETYLGLUCOSAMINE TRANSFERASE 1"/>
    <property type="match status" value="1"/>
</dbReference>
<dbReference type="NCBIfam" id="TIGR01133">
    <property type="entry name" value="murG"/>
    <property type="match status" value="1"/>
</dbReference>
<evidence type="ECO:0000259" key="10">
    <source>
        <dbReference type="Pfam" id="PF03033"/>
    </source>
</evidence>
<dbReference type="EMBL" id="UINC01020160">
    <property type="protein sequence ID" value="SVA84923.1"/>
    <property type="molecule type" value="Genomic_DNA"/>
</dbReference>
<evidence type="ECO:0000256" key="7">
    <source>
        <dbReference type="ARBA" id="ARBA00023136"/>
    </source>
</evidence>